<gene>
    <name evidence="2" type="ORF">AWZ03_005137</name>
</gene>
<evidence type="ECO:0000313" key="2">
    <source>
        <dbReference type="EMBL" id="TDG48392.1"/>
    </source>
</evidence>
<proteinExistence type="predicted"/>
<protein>
    <submittedName>
        <fullName evidence="2">Uncharacterized protein</fullName>
    </submittedName>
</protein>
<reference evidence="2 3" key="1">
    <citation type="journal article" date="2019" name="J. Hered.">
        <title>An Improved Genome Assembly for Drosophila navojoa, the Basal Species in the mojavensis Cluster.</title>
        <authorList>
            <person name="Vanderlinde T."/>
            <person name="Dupim E.G."/>
            <person name="Nazario-Yepiz N.O."/>
            <person name="Carvalho A.B."/>
        </authorList>
    </citation>
    <scope>NUCLEOTIDE SEQUENCE [LARGE SCALE GENOMIC DNA]</scope>
    <source>
        <strain evidence="2">Navoj_Jal97</strain>
        <tissue evidence="2">Whole organism</tissue>
    </source>
</reference>
<organism evidence="2 3">
    <name type="scientific">Drosophila navojoa</name>
    <name type="common">Fruit fly</name>
    <dbReference type="NCBI Taxonomy" id="7232"/>
    <lineage>
        <taxon>Eukaryota</taxon>
        <taxon>Metazoa</taxon>
        <taxon>Ecdysozoa</taxon>
        <taxon>Arthropoda</taxon>
        <taxon>Hexapoda</taxon>
        <taxon>Insecta</taxon>
        <taxon>Pterygota</taxon>
        <taxon>Neoptera</taxon>
        <taxon>Endopterygota</taxon>
        <taxon>Diptera</taxon>
        <taxon>Brachycera</taxon>
        <taxon>Muscomorpha</taxon>
        <taxon>Ephydroidea</taxon>
        <taxon>Drosophilidae</taxon>
        <taxon>Drosophila</taxon>
    </lineage>
</organism>
<evidence type="ECO:0000256" key="1">
    <source>
        <dbReference type="SAM" id="MobiDB-lite"/>
    </source>
</evidence>
<dbReference type="EMBL" id="LSRL02000033">
    <property type="protein sequence ID" value="TDG48392.1"/>
    <property type="molecule type" value="Genomic_DNA"/>
</dbReference>
<evidence type="ECO:0000313" key="3">
    <source>
        <dbReference type="Proteomes" id="UP000295192"/>
    </source>
</evidence>
<dbReference type="Proteomes" id="UP000295192">
    <property type="component" value="Unassembled WGS sequence"/>
</dbReference>
<dbReference type="AlphaFoldDB" id="A0A484BJL0"/>
<name>A0A484BJL0_DRONA</name>
<sequence length="132" mass="14593">MLPITGTRARYPQWPPAPRPKKLMSSCFSQSCDSCQPGHSGRLVPIKQAAWLTIGINYEQQHEQEPEQAQEWGNSPLKLKITWLAKWSGQQTSLESKSSIPNSESSISNSESSIPNSESSIPNSESSIPNLQ</sequence>
<keyword evidence="3" id="KW-1185">Reference proteome</keyword>
<comment type="caution">
    <text evidence="2">The sequence shown here is derived from an EMBL/GenBank/DDBJ whole genome shotgun (WGS) entry which is preliminary data.</text>
</comment>
<feature type="region of interest" description="Disordered" evidence="1">
    <location>
        <begin position="93"/>
        <end position="132"/>
    </location>
</feature>
<accession>A0A484BJL0</accession>
<feature type="compositionally biased region" description="Low complexity" evidence="1">
    <location>
        <begin position="95"/>
        <end position="132"/>
    </location>
</feature>